<dbReference type="KEGG" id="maur:BOH66_01095"/>
<dbReference type="InterPro" id="IPR003796">
    <property type="entry name" value="RNR_NrdR-like"/>
</dbReference>
<evidence type="ECO:0000259" key="4">
    <source>
        <dbReference type="PROSITE" id="PS51161"/>
    </source>
</evidence>
<feature type="domain" description="ATP-cone" evidence="4">
    <location>
        <begin position="1"/>
        <end position="86"/>
    </location>
</feature>
<dbReference type="GO" id="GO:0005524">
    <property type="term" value="F:ATP binding"/>
    <property type="evidence" value="ECO:0007669"/>
    <property type="project" value="UniProtKB-UniRule"/>
</dbReference>
<evidence type="ECO:0000256" key="3">
    <source>
        <dbReference type="PROSITE-ProRule" id="PRU00492"/>
    </source>
</evidence>
<keyword evidence="1 3" id="KW-0547">Nucleotide-binding</keyword>
<organism evidence="5 6">
    <name type="scientific">Microbacterium aurum</name>
    <dbReference type="NCBI Taxonomy" id="36805"/>
    <lineage>
        <taxon>Bacteria</taxon>
        <taxon>Bacillati</taxon>
        <taxon>Actinomycetota</taxon>
        <taxon>Actinomycetes</taxon>
        <taxon>Micrococcales</taxon>
        <taxon>Microbacteriaceae</taxon>
        <taxon>Microbacterium</taxon>
    </lineage>
</organism>
<evidence type="ECO:0000313" key="6">
    <source>
        <dbReference type="Proteomes" id="UP000187185"/>
    </source>
</evidence>
<dbReference type="GO" id="GO:0045892">
    <property type="term" value="P:negative regulation of DNA-templated transcription"/>
    <property type="evidence" value="ECO:0007669"/>
    <property type="project" value="InterPro"/>
</dbReference>
<dbReference type="EMBL" id="CP018762">
    <property type="protein sequence ID" value="APZ33047.1"/>
    <property type="molecule type" value="Genomic_DNA"/>
</dbReference>
<evidence type="ECO:0000313" key="5">
    <source>
        <dbReference type="EMBL" id="APZ33047.1"/>
    </source>
</evidence>
<evidence type="ECO:0000256" key="1">
    <source>
        <dbReference type="ARBA" id="ARBA00022741"/>
    </source>
</evidence>
<dbReference type="PROSITE" id="PS51161">
    <property type="entry name" value="ATP_CONE"/>
    <property type="match status" value="1"/>
</dbReference>
<name>A0A1P8U4L4_9MICO</name>
<proteinExistence type="predicted"/>
<dbReference type="GO" id="GO:0008270">
    <property type="term" value="F:zinc ion binding"/>
    <property type="evidence" value="ECO:0007669"/>
    <property type="project" value="InterPro"/>
</dbReference>
<dbReference type="PANTHER" id="PTHR30455:SF2">
    <property type="entry name" value="TRANSCRIPTIONAL REPRESSOR NRDR"/>
    <property type="match status" value="1"/>
</dbReference>
<dbReference type="InterPro" id="IPR005144">
    <property type="entry name" value="ATP-cone_dom"/>
</dbReference>
<evidence type="ECO:0000256" key="2">
    <source>
        <dbReference type="ARBA" id="ARBA00022840"/>
    </source>
</evidence>
<dbReference type="STRING" id="36805.BOH66_01095"/>
<protein>
    <recommendedName>
        <fullName evidence="4">ATP-cone domain-containing protein</fullName>
    </recommendedName>
</protein>
<keyword evidence="6" id="KW-1185">Reference proteome</keyword>
<dbReference type="Proteomes" id="UP000187185">
    <property type="component" value="Chromosome"/>
</dbReference>
<dbReference type="AlphaFoldDB" id="A0A1P8U4L4"/>
<gene>
    <name evidence="5" type="ORF">BOH66_01095</name>
</gene>
<sequence length="114" mass="13145">MKRDERTPDFEIRQLRKGVHAALWGRQDADAKALMIAHLVLSDIRGQRIVQSTQISASVLAHLRRVDDVGYLRWATIVKKIRGIREFADEAADLIHAPSPRLLVTQNWRRWARA</sequence>
<reference evidence="5 6" key="1">
    <citation type="submission" date="2016-12" db="EMBL/GenBank/DDBJ databases">
        <title>Complete genome sequence of Microbacterium aurum KACC 15219.</title>
        <authorList>
            <person name="Jung Y."/>
            <person name="Shin J.-H."/>
            <person name="Lee Y.-J."/>
            <person name="Yi H."/>
            <person name="Bahn Y.-S."/>
            <person name="Kim J.F."/>
            <person name="Lee D.-W."/>
        </authorList>
    </citation>
    <scope>NUCLEOTIDE SEQUENCE [LARGE SCALE GENOMIC DNA]</scope>
    <source>
        <strain evidence="5 6">KACC 15219</strain>
    </source>
</reference>
<dbReference type="Pfam" id="PF03477">
    <property type="entry name" value="ATP-cone"/>
    <property type="match status" value="1"/>
</dbReference>
<dbReference type="PANTHER" id="PTHR30455">
    <property type="entry name" value="TRANSCRIPTIONAL REPRESSOR NRDR"/>
    <property type="match status" value="1"/>
</dbReference>
<keyword evidence="2 3" id="KW-0067">ATP-binding</keyword>
<accession>A0A1P8U4L4</accession>